<accession>A0A8H5H1R7</accession>
<dbReference type="Proteomes" id="UP000559256">
    <property type="component" value="Unassembled WGS sequence"/>
</dbReference>
<protein>
    <recommendedName>
        <fullName evidence="7">C3H1-type domain-containing protein</fullName>
    </recommendedName>
</protein>
<evidence type="ECO:0000313" key="9">
    <source>
        <dbReference type="Proteomes" id="UP000559256"/>
    </source>
</evidence>
<evidence type="ECO:0000313" key="8">
    <source>
        <dbReference type="EMBL" id="KAF5375147.1"/>
    </source>
</evidence>
<evidence type="ECO:0000256" key="6">
    <source>
        <dbReference type="SAM" id="MobiDB-lite"/>
    </source>
</evidence>
<keyword evidence="3 5" id="KW-0863">Zinc-finger</keyword>
<gene>
    <name evidence="8" type="ORF">D9758_000063</name>
</gene>
<evidence type="ECO:0000259" key="7">
    <source>
        <dbReference type="PROSITE" id="PS50103"/>
    </source>
</evidence>
<dbReference type="OrthoDB" id="3222453at2759"/>
<evidence type="ECO:0000256" key="2">
    <source>
        <dbReference type="ARBA" id="ARBA00022737"/>
    </source>
</evidence>
<feature type="region of interest" description="Disordered" evidence="6">
    <location>
        <begin position="385"/>
        <end position="414"/>
    </location>
</feature>
<dbReference type="PANTHER" id="PTHR12547">
    <property type="entry name" value="CCCH ZINC FINGER/TIS11-RELATED"/>
    <property type="match status" value="1"/>
</dbReference>
<keyword evidence="4 5" id="KW-0862">Zinc</keyword>
<dbReference type="GO" id="GO:0008270">
    <property type="term" value="F:zinc ion binding"/>
    <property type="evidence" value="ECO:0007669"/>
    <property type="project" value="UniProtKB-KW"/>
</dbReference>
<evidence type="ECO:0000256" key="1">
    <source>
        <dbReference type="ARBA" id="ARBA00022723"/>
    </source>
</evidence>
<dbReference type="PROSITE" id="PS50103">
    <property type="entry name" value="ZF_C3H1"/>
    <property type="match status" value="2"/>
</dbReference>
<dbReference type="Pfam" id="PF00642">
    <property type="entry name" value="zf-CCCH"/>
    <property type="match status" value="2"/>
</dbReference>
<dbReference type="AlphaFoldDB" id="A0A8H5H1R7"/>
<dbReference type="GO" id="GO:0003729">
    <property type="term" value="F:mRNA binding"/>
    <property type="evidence" value="ECO:0007669"/>
    <property type="project" value="InterPro"/>
</dbReference>
<sequence length="783" mass="85156">MTIPNGPSKTGTPPVVVTDKDFAQHPIPLAHSDSSVYTRLLLPKGHGYPLWIPETDTDLPPEYRRYGIRIGDVGVVTDDGGFDYLFNICLPASDPVNKGRVPRDFKPLDASLDIRNNPTRFKPGADISSSYIKKTKKGDTQETSTYVFTPSCDEGAILVLPEGGARSDLKNHGEFRRFAAQHAAAWYRFINNELGWEITNGTLYLVTGVDKTSSWGNAAFSNAPHAVDVSMEFGLKSASEPSKGYVWTKDGSASVRYGPDSHGDSERSSNQSIFIRGFRVCVSATLYNDSLRKLNGEEAAYHPSTIINEFIFNKTTGVDIILVNDEQWPALLNENDTILPENEELIRRTFNKFNLIINKGVAHLELNNTKTEEADQSLLKPKLNITTSPTKHEPNGASNYHLKPASKSMVSPRSSSLGMSAAELLRLQQIAPIPSPTSYRQMASNDLVAKSPLRSRAVNASSPLVLSPTVRFAETYGGNSTDSSVTSSPQLDSRARIISPSNVLPNSAAQSVAPGGVPAMVNGNMEGQEEYGQQDFGTSLVMAHHRLQPQYLGPYYIVSPQMDGGFQSPATSSSVASQDTRYSNNRNPGLYKTELCRSWGEKGWCRYGAKCQFAHGQEDLKSAVRHPKYKTEICRTFWATGSCPYGNRCCFVHTDIPGQPGVIIDGNKANAAAANANASTNINNINNGNNDGEHLSRIAIRTQDLQGSIDSPSSAGANSSGVGTRQSLRIDTKSLDGPSVQNKSAFPSFTRNRDNLPVSSMIKSPAAVTAGVVWDDPSRRVAR</sequence>
<keyword evidence="1 5" id="KW-0479">Metal-binding</keyword>
<keyword evidence="9" id="KW-1185">Reference proteome</keyword>
<evidence type="ECO:0000256" key="4">
    <source>
        <dbReference type="ARBA" id="ARBA00022833"/>
    </source>
</evidence>
<comment type="caution">
    <text evidence="8">The sequence shown here is derived from an EMBL/GenBank/DDBJ whole genome shotgun (WGS) entry which is preliminary data.</text>
</comment>
<feature type="domain" description="C3H1-type" evidence="7">
    <location>
        <begin position="590"/>
        <end position="618"/>
    </location>
</feature>
<dbReference type="EMBL" id="JAACJM010000001">
    <property type="protein sequence ID" value="KAF5375147.1"/>
    <property type="molecule type" value="Genomic_DNA"/>
</dbReference>
<dbReference type="SUPFAM" id="SSF90229">
    <property type="entry name" value="CCCH zinc finger"/>
    <property type="match status" value="2"/>
</dbReference>
<organism evidence="8 9">
    <name type="scientific">Tetrapyrgos nigripes</name>
    <dbReference type="NCBI Taxonomy" id="182062"/>
    <lineage>
        <taxon>Eukaryota</taxon>
        <taxon>Fungi</taxon>
        <taxon>Dikarya</taxon>
        <taxon>Basidiomycota</taxon>
        <taxon>Agaricomycotina</taxon>
        <taxon>Agaricomycetes</taxon>
        <taxon>Agaricomycetidae</taxon>
        <taxon>Agaricales</taxon>
        <taxon>Marasmiineae</taxon>
        <taxon>Marasmiaceae</taxon>
        <taxon>Tetrapyrgos</taxon>
    </lineage>
</organism>
<dbReference type="FunFam" id="4.10.1000.10:FF:000002">
    <property type="entry name" value="Zinc finger protein 36, C3H1 type-like 1"/>
    <property type="match status" value="1"/>
</dbReference>
<feature type="region of interest" description="Disordered" evidence="6">
    <location>
        <begin position="706"/>
        <end position="725"/>
    </location>
</feature>
<evidence type="ECO:0000256" key="5">
    <source>
        <dbReference type="PROSITE-ProRule" id="PRU00723"/>
    </source>
</evidence>
<keyword evidence="2" id="KW-0677">Repeat</keyword>
<dbReference type="InterPro" id="IPR045877">
    <property type="entry name" value="ZFP36-like"/>
</dbReference>
<dbReference type="FunFam" id="4.10.1000.10:FF:000001">
    <property type="entry name" value="zinc finger CCCH domain-containing protein 15-like"/>
    <property type="match status" value="1"/>
</dbReference>
<evidence type="ECO:0000256" key="3">
    <source>
        <dbReference type="ARBA" id="ARBA00022771"/>
    </source>
</evidence>
<feature type="zinc finger region" description="C3H1-type" evidence="5">
    <location>
        <begin position="590"/>
        <end position="618"/>
    </location>
</feature>
<name>A0A8H5H1R7_9AGAR</name>
<proteinExistence type="predicted"/>
<dbReference type="PANTHER" id="PTHR12547:SF18">
    <property type="entry name" value="PROTEIN TIS11"/>
    <property type="match status" value="1"/>
</dbReference>
<feature type="domain" description="C3H1-type" evidence="7">
    <location>
        <begin position="628"/>
        <end position="656"/>
    </location>
</feature>
<dbReference type="InterPro" id="IPR036855">
    <property type="entry name" value="Znf_CCCH_sf"/>
</dbReference>
<dbReference type="Gene3D" id="4.10.1000.10">
    <property type="entry name" value="Zinc finger, CCCH-type"/>
    <property type="match status" value="2"/>
</dbReference>
<dbReference type="InterPro" id="IPR000571">
    <property type="entry name" value="Znf_CCCH"/>
</dbReference>
<dbReference type="SMART" id="SM00356">
    <property type="entry name" value="ZnF_C3H1"/>
    <property type="match status" value="2"/>
</dbReference>
<reference evidence="8 9" key="1">
    <citation type="journal article" date="2020" name="ISME J.">
        <title>Uncovering the hidden diversity of litter-decomposition mechanisms in mushroom-forming fungi.</title>
        <authorList>
            <person name="Floudas D."/>
            <person name="Bentzer J."/>
            <person name="Ahren D."/>
            <person name="Johansson T."/>
            <person name="Persson P."/>
            <person name="Tunlid A."/>
        </authorList>
    </citation>
    <scope>NUCLEOTIDE SEQUENCE [LARGE SCALE GENOMIC DNA]</scope>
    <source>
        <strain evidence="8 9">CBS 291.85</strain>
    </source>
</reference>
<feature type="zinc finger region" description="C3H1-type" evidence="5">
    <location>
        <begin position="628"/>
        <end position="656"/>
    </location>
</feature>